<sequence>MEGIRSYLFKKIFSEIFREIPCHNNAFVSDEIKTLANGLDTYLTLHRSNFNLYWQLGLVCKNWMNNLLPRLAQTFPLRIVDNQSFKNYLNFLSRETNPFNISTILFDKVQFKKIELSNSTSSSIGRLLEDAKVRSVTFNQCVFECNEVFSLLRNPNVKEILLRGVVLDPSIIDTISNEIVSCSSNRSLHFEMTKFLLVGGSFNLFKVLSHPNAQLSSLVLQSSKYQNIKLTDILQLFEHSALSLLSINGFKIEVESTETIEATIANRNQQNMSALKQLHIEHLSTPLEMKELFFNTIGRCFDKVSSLRLTGYDFKSKNLEPLLTDYISRLSPTLEHLGLQLARIISTESFITTINNLPHLNSIDLSSSSLETKDLCRLLSPTLKHIPMTLISWSDEVLTKLADRPAGQLENLSLRTLWTSQVLIDDTTSKSIYDFELSNGCIIPSVRQFFNAAKSNKNLQTLNLVDCDKTLKSQFLQLFEEQNINGAIAYIKNKYSFYEIIMHIDQDNKITLFFSVEASSPPTHLYAFAGQLADQFLEVDLTSGNYTMQNAYNPYYIFGVAKTTSSSMLILSSDFQLKDDALISYNYANKSFTEIGHIQSEVYANMINQPLGFDESTMRVMACGQTKDTNNVTIFVWDFVNNTGITYPLPHKLVYPFPVGGVDTGNETYYVLYGHTEGMMLSTFLYNQPAIPMGTTILFPGLRLMTPGVIIFEGQVYFIDTTFYYYDIYFVDVEFATTKRMIRINNSFDKMTNVFPFASTNEYIVLVTSTINDSITYTILNLITLETTSVTTNQTMNRHSNYVGVY</sequence>
<dbReference type="Proteomes" id="UP000001396">
    <property type="component" value="Unassembled WGS sequence"/>
</dbReference>
<protein>
    <submittedName>
        <fullName evidence="1">Uncharacterized protein</fullName>
    </submittedName>
</protein>
<gene>
    <name evidence="1" type="ORF">PPL_06833</name>
</gene>
<dbReference type="SUPFAM" id="SSF52047">
    <property type="entry name" value="RNI-like"/>
    <property type="match status" value="1"/>
</dbReference>
<reference evidence="1 2" key="1">
    <citation type="journal article" date="2011" name="Genome Res.">
        <title>Phylogeny-wide analysis of social amoeba genomes highlights ancient origins for complex intercellular communication.</title>
        <authorList>
            <person name="Heidel A.J."/>
            <person name="Lawal H.M."/>
            <person name="Felder M."/>
            <person name="Schilde C."/>
            <person name="Helps N.R."/>
            <person name="Tunggal B."/>
            <person name="Rivero F."/>
            <person name="John U."/>
            <person name="Schleicher M."/>
            <person name="Eichinger L."/>
            <person name="Platzer M."/>
            <person name="Noegel A.A."/>
            <person name="Schaap P."/>
            <person name="Gloeckner G."/>
        </authorList>
    </citation>
    <scope>NUCLEOTIDE SEQUENCE [LARGE SCALE GENOMIC DNA]</scope>
    <source>
        <strain evidence="2">ATCC 26659 / Pp 5 / PN500</strain>
    </source>
</reference>
<comment type="caution">
    <text evidence="1">The sequence shown here is derived from an EMBL/GenBank/DDBJ whole genome shotgun (WGS) entry which is preliminary data.</text>
</comment>
<dbReference type="EMBL" id="ADBJ01000031">
    <property type="protein sequence ID" value="EFA80012.1"/>
    <property type="molecule type" value="Genomic_DNA"/>
</dbReference>
<keyword evidence="2" id="KW-1185">Reference proteome</keyword>
<dbReference type="AlphaFoldDB" id="D3BDN1"/>
<evidence type="ECO:0000313" key="2">
    <source>
        <dbReference type="Proteomes" id="UP000001396"/>
    </source>
</evidence>
<dbReference type="InParanoid" id="D3BDN1"/>
<evidence type="ECO:0000313" key="1">
    <source>
        <dbReference type="EMBL" id="EFA80012.1"/>
    </source>
</evidence>
<organism evidence="1 2">
    <name type="scientific">Heterostelium pallidum (strain ATCC 26659 / Pp 5 / PN500)</name>
    <name type="common">Cellular slime mold</name>
    <name type="synonym">Polysphondylium pallidum</name>
    <dbReference type="NCBI Taxonomy" id="670386"/>
    <lineage>
        <taxon>Eukaryota</taxon>
        <taxon>Amoebozoa</taxon>
        <taxon>Evosea</taxon>
        <taxon>Eumycetozoa</taxon>
        <taxon>Dictyostelia</taxon>
        <taxon>Acytosteliales</taxon>
        <taxon>Acytosteliaceae</taxon>
        <taxon>Heterostelium</taxon>
    </lineage>
</organism>
<proteinExistence type="predicted"/>
<name>D3BDN1_HETP5</name>
<dbReference type="GeneID" id="31362314"/>
<dbReference type="RefSeq" id="XP_020432132.1">
    <property type="nucleotide sequence ID" value="XM_020577684.1"/>
</dbReference>
<accession>D3BDN1</accession>